<dbReference type="Proteomes" id="UP000317465">
    <property type="component" value="Chromosome"/>
</dbReference>
<name>A0ACA8R0K1_9BACT</name>
<dbReference type="EMBL" id="AP019737">
    <property type="protein sequence ID" value="BBL10531.1"/>
    <property type="molecule type" value="Genomic_DNA"/>
</dbReference>
<protein>
    <submittedName>
        <fullName evidence="1">Uncharacterized protein</fullName>
    </submittedName>
</protein>
<evidence type="ECO:0000313" key="2">
    <source>
        <dbReference type="Proteomes" id="UP000317465"/>
    </source>
</evidence>
<accession>A0ACA8R0K1</accession>
<sequence>MIHMKWLLYCNILMMIPLFSGCDSSENNNDTGTYRIYKEYLVDAYLEVEKMYVRQLNATTLELYFSGKKYGITSENASEVAKFKELAVKHNDDFSDYITVDFGYTVGNYVSYAENFTGIEIRSSISWGEGHSAGSTLNDLCYFTAYSFAPTLKDHAKGGLTHIRKHADELTAADMELLQDGFLRLDFSDENSRLSEAQVITISLSTLSGRVLRADLKIGE</sequence>
<reference evidence="1 2" key="1">
    <citation type="journal article" date="2020" name="Int. J. Syst. Evol. Microbiol.">
        <title>Alistipes communis sp. nov., Alistipes dispar sp. nov. and Alistipes onderdonkii subsp. vulgaris subsp. nov., isolated from human faeces, and creation of Alistipes onderdonkii subsp. onderdonkii subsp. nov.</title>
        <authorList>
            <person name="Sakamoto M."/>
            <person name="Ikeyama N."/>
            <person name="Ogata Y."/>
            <person name="Suda W."/>
            <person name="Iino T."/>
            <person name="Hattori M."/>
            <person name="Ohkuma M."/>
        </authorList>
    </citation>
    <scope>NUCLEOTIDE SEQUENCE [LARGE SCALE GENOMIC DNA]</scope>
    <source>
        <strain evidence="1 2">5CPYCFAH4</strain>
    </source>
</reference>
<organism evidence="1 2">
    <name type="scientific">Alistipes onderdonkii subsp. vulgaris</name>
    <dbReference type="NCBI Taxonomy" id="2585117"/>
    <lineage>
        <taxon>Bacteria</taxon>
        <taxon>Pseudomonadati</taxon>
        <taxon>Bacteroidota</taxon>
        <taxon>Bacteroidia</taxon>
        <taxon>Bacteroidales</taxon>
        <taxon>Rikenellaceae</taxon>
        <taxon>Alistipes</taxon>
    </lineage>
</organism>
<gene>
    <name evidence="1" type="ORF">A5CPYCFAH4_27550</name>
</gene>
<evidence type="ECO:0000313" key="1">
    <source>
        <dbReference type="EMBL" id="BBL10531.1"/>
    </source>
</evidence>
<keyword evidence="2" id="KW-1185">Reference proteome</keyword>
<proteinExistence type="predicted"/>